<dbReference type="SUPFAM" id="SSF103473">
    <property type="entry name" value="MFS general substrate transporter"/>
    <property type="match status" value="1"/>
</dbReference>
<dbReference type="Pfam" id="PF07690">
    <property type="entry name" value="MFS_1"/>
    <property type="match status" value="1"/>
</dbReference>
<evidence type="ECO:0000256" key="1">
    <source>
        <dbReference type="ARBA" id="ARBA00004651"/>
    </source>
</evidence>
<feature type="transmembrane region" description="Helical" evidence="7">
    <location>
        <begin position="240"/>
        <end position="259"/>
    </location>
</feature>
<feature type="transmembrane region" description="Helical" evidence="7">
    <location>
        <begin position="156"/>
        <end position="177"/>
    </location>
</feature>
<feature type="transmembrane region" description="Helical" evidence="7">
    <location>
        <begin position="40"/>
        <end position="60"/>
    </location>
</feature>
<proteinExistence type="predicted"/>
<feature type="transmembrane region" description="Helical" evidence="7">
    <location>
        <begin position="126"/>
        <end position="144"/>
    </location>
</feature>
<sequence length="408" mass="45114">MKNKKMIFVVFIVALNLRLGISSIPPLIGMIKQDLQLNNFQVSLLTSIPVICMGMMAFGVKRMQQQFGRDRSILACLFLLAIATASRGIFSSYISLVISAIVIGFSIAIIGPLLSSLIKEFFSKQTGLLIGIYSISMGVGSATASRFSLSLAKNTWPFALGIWSLLAILAGLIWFVIMGKKSVQMMSSVAKVKGFPLSNKQAWKMVLFFCLQSGMFYGMSTWLVELLVQKGFSRETASQYLTLFVIVQMLFSFVIPVLMDHWGKIRNWIIFCGVMIVLGIVCLMMNVFFLLIVGIFLVGFGLGGYFPIAMLLPLQASEDPLEASLWTGMIQSFGYIVGGMIPILLGIFVDIFKSFNIFLYGMIILCSGILLLTIQGRGYENDEKSQSGERNDSTAGELHSAKRADDRR</sequence>
<keyword evidence="3 7" id="KW-0812">Transmembrane</keyword>
<gene>
    <name evidence="9" type="ORF">P7D78_03740</name>
</gene>
<dbReference type="Gene3D" id="1.20.1250.20">
    <property type="entry name" value="MFS general substrate transporter like domains"/>
    <property type="match status" value="2"/>
</dbReference>
<dbReference type="GO" id="GO:0005886">
    <property type="term" value="C:plasma membrane"/>
    <property type="evidence" value="ECO:0007669"/>
    <property type="project" value="UniProtKB-SubCell"/>
</dbReference>
<dbReference type="PROSITE" id="PS50850">
    <property type="entry name" value="MFS"/>
    <property type="match status" value="1"/>
</dbReference>
<organism evidence="9 10">
    <name type="scientific">Enterococcus raffinosus</name>
    <dbReference type="NCBI Taxonomy" id="71452"/>
    <lineage>
        <taxon>Bacteria</taxon>
        <taxon>Bacillati</taxon>
        <taxon>Bacillota</taxon>
        <taxon>Bacilli</taxon>
        <taxon>Lactobacillales</taxon>
        <taxon>Enterococcaceae</taxon>
        <taxon>Enterococcus</taxon>
    </lineage>
</organism>
<dbReference type="Proteomes" id="UP001249240">
    <property type="component" value="Unassembled WGS sequence"/>
</dbReference>
<accession>A0AAW8SUE8</accession>
<feature type="region of interest" description="Disordered" evidence="6">
    <location>
        <begin position="381"/>
        <end position="408"/>
    </location>
</feature>
<evidence type="ECO:0000256" key="4">
    <source>
        <dbReference type="ARBA" id="ARBA00022989"/>
    </source>
</evidence>
<feature type="compositionally biased region" description="Basic and acidic residues" evidence="6">
    <location>
        <begin position="381"/>
        <end position="392"/>
    </location>
</feature>
<keyword evidence="5 7" id="KW-0472">Membrane</keyword>
<keyword evidence="4 7" id="KW-1133">Transmembrane helix</keyword>
<dbReference type="PANTHER" id="PTHR23523:SF2">
    <property type="entry name" value="2-NITROIMIDAZOLE TRANSPORTER"/>
    <property type="match status" value="1"/>
</dbReference>
<dbReference type="PANTHER" id="PTHR23523">
    <property type="match status" value="1"/>
</dbReference>
<dbReference type="InterPro" id="IPR011701">
    <property type="entry name" value="MFS"/>
</dbReference>
<feature type="compositionally biased region" description="Basic and acidic residues" evidence="6">
    <location>
        <begin position="399"/>
        <end position="408"/>
    </location>
</feature>
<protein>
    <submittedName>
        <fullName evidence="9">MFS transporter</fullName>
    </submittedName>
</protein>
<comment type="subcellular location">
    <subcellularLocation>
        <location evidence="1">Cell membrane</location>
        <topology evidence="1">Multi-pass membrane protein</topology>
    </subcellularLocation>
</comment>
<evidence type="ECO:0000256" key="6">
    <source>
        <dbReference type="SAM" id="MobiDB-lite"/>
    </source>
</evidence>
<dbReference type="EMBL" id="JARPXM010000002">
    <property type="protein sequence ID" value="MDT2537227.1"/>
    <property type="molecule type" value="Genomic_DNA"/>
</dbReference>
<name>A0AAW8SUE8_9ENTE</name>
<feature type="transmembrane region" description="Helical" evidence="7">
    <location>
        <begin position="295"/>
        <end position="314"/>
    </location>
</feature>
<dbReference type="GO" id="GO:0022857">
    <property type="term" value="F:transmembrane transporter activity"/>
    <property type="evidence" value="ECO:0007669"/>
    <property type="project" value="InterPro"/>
</dbReference>
<dbReference type="InterPro" id="IPR020846">
    <property type="entry name" value="MFS_dom"/>
</dbReference>
<feature type="transmembrane region" description="Helical" evidence="7">
    <location>
        <begin position="206"/>
        <end position="228"/>
    </location>
</feature>
<evidence type="ECO:0000313" key="9">
    <source>
        <dbReference type="EMBL" id="MDT2537227.1"/>
    </source>
</evidence>
<dbReference type="InterPro" id="IPR052524">
    <property type="entry name" value="MFS_Cyanate_Porter"/>
</dbReference>
<evidence type="ECO:0000256" key="5">
    <source>
        <dbReference type="ARBA" id="ARBA00023136"/>
    </source>
</evidence>
<feature type="transmembrane region" description="Helical" evidence="7">
    <location>
        <begin position="96"/>
        <end position="114"/>
    </location>
</feature>
<evidence type="ECO:0000256" key="7">
    <source>
        <dbReference type="SAM" id="Phobius"/>
    </source>
</evidence>
<feature type="transmembrane region" description="Helical" evidence="7">
    <location>
        <begin position="268"/>
        <end position="289"/>
    </location>
</feature>
<feature type="transmembrane region" description="Helical" evidence="7">
    <location>
        <begin position="326"/>
        <end position="349"/>
    </location>
</feature>
<comment type="caution">
    <text evidence="9">The sequence shown here is derived from an EMBL/GenBank/DDBJ whole genome shotgun (WGS) entry which is preliminary data.</text>
</comment>
<keyword evidence="2" id="KW-0813">Transport</keyword>
<dbReference type="AlphaFoldDB" id="A0AAW8SUE8"/>
<feature type="transmembrane region" description="Helical" evidence="7">
    <location>
        <begin position="355"/>
        <end position="374"/>
    </location>
</feature>
<evidence type="ECO:0000256" key="2">
    <source>
        <dbReference type="ARBA" id="ARBA00022448"/>
    </source>
</evidence>
<dbReference type="RefSeq" id="WP_010747137.1">
    <property type="nucleotide sequence ID" value="NZ_BAAAXM010000057.1"/>
</dbReference>
<evidence type="ECO:0000256" key="3">
    <source>
        <dbReference type="ARBA" id="ARBA00022692"/>
    </source>
</evidence>
<evidence type="ECO:0000259" key="8">
    <source>
        <dbReference type="PROSITE" id="PS50850"/>
    </source>
</evidence>
<feature type="domain" description="Major facilitator superfamily (MFS) profile" evidence="8">
    <location>
        <begin position="6"/>
        <end position="380"/>
    </location>
</feature>
<reference evidence="9" key="1">
    <citation type="submission" date="2023-03" db="EMBL/GenBank/DDBJ databases">
        <authorList>
            <person name="Shen W."/>
            <person name="Cai J."/>
        </authorList>
    </citation>
    <scope>NUCLEOTIDE SEQUENCE</scope>
    <source>
        <strain evidence="9">B646-2</strain>
    </source>
</reference>
<evidence type="ECO:0000313" key="10">
    <source>
        <dbReference type="Proteomes" id="UP001249240"/>
    </source>
</evidence>
<dbReference type="InterPro" id="IPR036259">
    <property type="entry name" value="MFS_trans_sf"/>
</dbReference>